<dbReference type="InterPro" id="IPR040605">
    <property type="entry name" value="Glyco_hydro2_dom5"/>
</dbReference>
<dbReference type="InterPro" id="IPR008964">
    <property type="entry name" value="Invasin/intimin_cell_adhesion"/>
</dbReference>
<feature type="domain" description="DUF4982" evidence="8">
    <location>
        <begin position="661"/>
        <end position="717"/>
    </location>
</feature>
<evidence type="ECO:0008006" key="12">
    <source>
        <dbReference type="Google" id="ProtNLM"/>
    </source>
</evidence>
<evidence type="ECO:0000256" key="2">
    <source>
        <dbReference type="ARBA" id="ARBA00022801"/>
    </source>
</evidence>
<keyword evidence="2" id="KW-0378">Hydrolase</keyword>
<dbReference type="SUPFAM" id="SSF51445">
    <property type="entry name" value="(Trans)glycosidases"/>
    <property type="match status" value="1"/>
</dbReference>
<organism evidence="10 11">
    <name type="scientific">Lutibacter oricola</name>
    <dbReference type="NCBI Taxonomy" id="762486"/>
    <lineage>
        <taxon>Bacteria</taxon>
        <taxon>Pseudomonadati</taxon>
        <taxon>Bacteroidota</taxon>
        <taxon>Flavobacteriia</taxon>
        <taxon>Flavobacteriales</taxon>
        <taxon>Flavobacteriaceae</taxon>
        <taxon>Lutibacter</taxon>
    </lineage>
</organism>
<protein>
    <recommendedName>
        <fullName evidence="12">Beta-galactosidase</fullName>
    </recommendedName>
</protein>
<dbReference type="InterPro" id="IPR013783">
    <property type="entry name" value="Ig-like_fold"/>
</dbReference>
<dbReference type="InterPro" id="IPR006104">
    <property type="entry name" value="Glyco_hydro_2_N"/>
</dbReference>
<dbReference type="InterPro" id="IPR006102">
    <property type="entry name" value="Ig-like_GH2"/>
</dbReference>
<dbReference type="SUPFAM" id="SSF49373">
    <property type="entry name" value="Invasin/intimin cell-adhesion fragments"/>
    <property type="match status" value="1"/>
</dbReference>
<dbReference type="AlphaFoldDB" id="A0A1H2WSK9"/>
<dbReference type="Pfam" id="PF02837">
    <property type="entry name" value="Glyco_hydro_2_N"/>
    <property type="match status" value="1"/>
</dbReference>
<dbReference type="Proteomes" id="UP000199595">
    <property type="component" value="Unassembled WGS sequence"/>
</dbReference>
<sequence length="838" mass="94849">MKLKLVLLILLFINITSISVVAQEREHDFNFDWKFTLVEETKKPTQIPLNDSDWRAIRLPHDWSVEASFNKDLEGCTGYLPGGVGVYQKHFKTPLNASEKNIFILFDGVYNNATFWLNGKLLGENPYGYSPTYFELTKHLKTDGSENIITVHVDHSRYADSRWYTGSGIYRNVKLITVDKLHIPIWGTFVTTPEITNKKAVVSIETNVKNSDRKSKKFVLTNEILDGKGSSVSIQKKELKVSAGKSLVNTQLLTVSNPKLWDTENPNMYKVVSTITLKGKVVDTYTTPFGIRSLETNDQGFFLNGKSNYVKGVCLHHDGGLVGAAVPEGVWRRRLESLKEAGCNAIRTSHNPFSEEFLDLCDEMGFLVQNEIFDEMDNPKDKQFNLNERSVKYITRGYTEHFQKWGESDLKRTMLRDRNHPSVFQWSIGNEIEWTYPDYKHVSGFWDPENKGGYWNGNIRLTAEEMQARYKALPDRKYKLAETAGKLASWVKDVDTTRPVTANLIIPVASCASGYAAALDIVGFSYQIAHYDWCKKNYPDMIFTGSENSGYLSEWNSIIENPMVFSMYMWTGIDYMGESNEKWPRKAFPGDMLDMAGFKKAGWNNFKSIWVNKPNISFNTRLLSDSKFKLDELSGKVVPKKGKTPNWDNHILNDHWNYKQGEMIVVEVSSNLPVVELFLNGKSLGERGLSQCPDRIFRWAVPYEAGTLVAKGGFTGAEIKTELKSASEPVKIKLTVDKTELNADGYDVAHIIAQLVDKDGNDVKTTNIDLTFEVNGEAKVLGVDNGADTNIQDYQTNSLKTTKGRSLLIIQSLRKKGSIKIEAKSAKFNSNTIQITTR</sequence>
<dbReference type="SUPFAM" id="SSF49785">
    <property type="entry name" value="Galactose-binding domain-like"/>
    <property type="match status" value="1"/>
</dbReference>
<feature type="domain" description="Glycoside hydrolase family 2 immunoglobulin-like beta-sandwich" evidence="5">
    <location>
        <begin position="189"/>
        <end position="292"/>
    </location>
</feature>
<dbReference type="PANTHER" id="PTHR42732">
    <property type="entry name" value="BETA-GALACTOSIDASE"/>
    <property type="match status" value="1"/>
</dbReference>
<dbReference type="Gene3D" id="3.20.20.80">
    <property type="entry name" value="Glycosidases"/>
    <property type="match status" value="1"/>
</dbReference>
<comment type="similarity">
    <text evidence="1">Belongs to the glycosyl hydrolase 2 family.</text>
</comment>
<evidence type="ECO:0000259" key="5">
    <source>
        <dbReference type="Pfam" id="PF00703"/>
    </source>
</evidence>
<feature type="domain" description="Glycoside hydrolase family 2" evidence="9">
    <location>
        <begin position="732"/>
        <end position="834"/>
    </location>
</feature>
<evidence type="ECO:0000259" key="8">
    <source>
        <dbReference type="Pfam" id="PF16355"/>
    </source>
</evidence>
<gene>
    <name evidence="10" type="ORF">SAMN05444411_102275</name>
</gene>
<dbReference type="InterPro" id="IPR006103">
    <property type="entry name" value="Glyco_hydro_2_cat"/>
</dbReference>
<dbReference type="RefSeq" id="WP_090121149.1">
    <property type="nucleotide sequence ID" value="NZ_FNNJ01000002.1"/>
</dbReference>
<keyword evidence="3" id="KW-0326">Glycosidase</keyword>
<evidence type="ECO:0000259" key="9">
    <source>
        <dbReference type="Pfam" id="PF18565"/>
    </source>
</evidence>
<reference evidence="10 11" key="1">
    <citation type="submission" date="2016-10" db="EMBL/GenBank/DDBJ databases">
        <authorList>
            <person name="de Groot N.N."/>
        </authorList>
    </citation>
    <scope>NUCLEOTIDE SEQUENCE [LARGE SCALE GENOMIC DNA]</scope>
    <source>
        <strain evidence="10 11">DSM 24956</strain>
    </source>
</reference>
<dbReference type="InterPro" id="IPR036156">
    <property type="entry name" value="Beta-gal/glucu_dom_sf"/>
</dbReference>
<dbReference type="PRINTS" id="PR00132">
    <property type="entry name" value="GLHYDRLASE2"/>
</dbReference>
<feature type="domain" description="Glycosyl hydrolases family 2 sugar binding" evidence="7">
    <location>
        <begin position="83"/>
        <end position="177"/>
    </location>
</feature>
<feature type="domain" description="Glycoside hydrolase family 2 catalytic" evidence="6">
    <location>
        <begin position="296"/>
        <end position="432"/>
    </location>
</feature>
<dbReference type="OrthoDB" id="9801077at2"/>
<evidence type="ECO:0000259" key="7">
    <source>
        <dbReference type="Pfam" id="PF02837"/>
    </source>
</evidence>
<evidence type="ECO:0000313" key="10">
    <source>
        <dbReference type="EMBL" id="SDW83537.1"/>
    </source>
</evidence>
<dbReference type="Pfam" id="PF02836">
    <property type="entry name" value="Glyco_hydro_2_C"/>
    <property type="match status" value="1"/>
</dbReference>
<dbReference type="PANTHER" id="PTHR42732:SF1">
    <property type="entry name" value="BETA-MANNOSIDASE"/>
    <property type="match status" value="1"/>
</dbReference>
<dbReference type="InterPro" id="IPR017853">
    <property type="entry name" value="GH"/>
</dbReference>
<dbReference type="InterPro" id="IPR032311">
    <property type="entry name" value="DUF4982"/>
</dbReference>
<dbReference type="Gene3D" id="2.60.40.10">
    <property type="entry name" value="Immunoglobulins"/>
    <property type="match status" value="3"/>
</dbReference>
<dbReference type="InterPro" id="IPR008979">
    <property type="entry name" value="Galactose-bd-like_sf"/>
</dbReference>
<accession>A0A1H2WSK9</accession>
<evidence type="ECO:0000256" key="4">
    <source>
        <dbReference type="SAM" id="SignalP"/>
    </source>
</evidence>
<dbReference type="GO" id="GO:0004553">
    <property type="term" value="F:hydrolase activity, hydrolyzing O-glycosyl compounds"/>
    <property type="evidence" value="ECO:0007669"/>
    <property type="project" value="InterPro"/>
</dbReference>
<proteinExistence type="inferred from homology"/>
<keyword evidence="11" id="KW-1185">Reference proteome</keyword>
<name>A0A1H2WSK9_9FLAO</name>
<dbReference type="SUPFAM" id="SSF49303">
    <property type="entry name" value="beta-Galactosidase/glucuronidase domain"/>
    <property type="match status" value="1"/>
</dbReference>
<keyword evidence="4" id="KW-0732">Signal</keyword>
<dbReference type="Pfam" id="PF00703">
    <property type="entry name" value="Glyco_hydro_2"/>
    <property type="match status" value="1"/>
</dbReference>
<dbReference type="InterPro" id="IPR051913">
    <property type="entry name" value="GH2_Domain-Containing"/>
</dbReference>
<dbReference type="EMBL" id="FNNJ01000002">
    <property type="protein sequence ID" value="SDW83537.1"/>
    <property type="molecule type" value="Genomic_DNA"/>
</dbReference>
<evidence type="ECO:0000259" key="6">
    <source>
        <dbReference type="Pfam" id="PF02836"/>
    </source>
</evidence>
<dbReference type="Gene3D" id="2.60.120.260">
    <property type="entry name" value="Galactose-binding domain-like"/>
    <property type="match status" value="1"/>
</dbReference>
<dbReference type="STRING" id="762486.SAMN05444411_102275"/>
<evidence type="ECO:0000256" key="3">
    <source>
        <dbReference type="ARBA" id="ARBA00023295"/>
    </source>
</evidence>
<dbReference type="Pfam" id="PF16355">
    <property type="entry name" value="DUF4982"/>
    <property type="match status" value="1"/>
</dbReference>
<feature type="chain" id="PRO_5011627436" description="Beta-galactosidase" evidence="4">
    <location>
        <begin position="23"/>
        <end position="838"/>
    </location>
</feature>
<evidence type="ECO:0000313" key="11">
    <source>
        <dbReference type="Proteomes" id="UP000199595"/>
    </source>
</evidence>
<dbReference type="GO" id="GO:0005975">
    <property type="term" value="P:carbohydrate metabolic process"/>
    <property type="evidence" value="ECO:0007669"/>
    <property type="project" value="InterPro"/>
</dbReference>
<dbReference type="InterPro" id="IPR006101">
    <property type="entry name" value="Glyco_hydro_2"/>
</dbReference>
<dbReference type="Pfam" id="PF18565">
    <property type="entry name" value="Glyco_hydro2_C5"/>
    <property type="match status" value="1"/>
</dbReference>
<evidence type="ECO:0000256" key="1">
    <source>
        <dbReference type="ARBA" id="ARBA00007401"/>
    </source>
</evidence>
<feature type="signal peptide" evidence="4">
    <location>
        <begin position="1"/>
        <end position="22"/>
    </location>
</feature>